<organism evidence="9 10">
    <name type="scientific">Oceanisphaera pacifica</name>
    <dbReference type="NCBI Taxonomy" id="2818389"/>
    <lineage>
        <taxon>Bacteria</taxon>
        <taxon>Pseudomonadati</taxon>
        <taxon>Pseudomonadota</taxon>
        <taxon>Gammaproteobacteria</taxon>
        <taxon>Aeromonadales</taxon>
        <taxon>Aeromonadaceae</taxon>
        <taxon>Oceanisphaera</taxon>
    </lineage>
</organism>
<dbReference type="InterPro" id="IPR020094">
    <property type="entry name" value="TruA/RsuA/RluB/E/F_N"/>
</dbReference>
<dbReference type="InterPro" id="IPR000748">
    <property type="entry name" value="PsdUridine_synth_RsuA/RluB/E/F"/>
</dbReference>
<evidence type="ECO:0000256" key="3">
    <source>
        <dbReference type="ARBA" id="ARBA00023235"/>
    </source>
</evidence>
<keyword evidence="2 6" id="KW-0694">RNA-binding</keyword>
<evidence type="ECO:0000256" key="1">
    <source>
        <dbReference type="ARBA" id="ARBA00008348"/>
    </source>
</evidence>
<evidence type="ECO:0000256" key="7">
    <source>
        <dbReference type="RuleBase" id="RU003887"/>
    </source>
</evidence>
<dbReference type="PROSITE" id="PS01149">
    <property type="entry name" value="PSI_RSU"/>
    <property type="match status" value="1"/>
</dbReference>
<dbReference type="InterPro" id="IPR042092">
    <property type="entry name" value="PsdUridine_s_RsuA/RluB/E/F_cat"/>
</dbReference>
<dbReference type="EC" id="5.4.99.-" evidence="7"/>
<dbReference type="Gene3D" id="3.10.290.10">
    <property type="entry name" value="RNA-binding S4 domain"/>
    <property type="match status" value="1"/>
</dbReference>
<comment type="caution">
    <text evidence="9">The sequence shown here is derived from an EMBL/GenBank/DDBJ whole genome shotgun (WGS) entry which is preliminary data.</text>
</comment>
<evidence type="ECO:0000256" key="5">
    <source>
        <dbReference type="ARBA" id="ARBA00037590"/>
    </source>
</evidence>
<name>A0ABS3NH01_9GAMM</name>
<dbReference type="SMART" id="SM00363">
    <property type="entry name" value="S4"/>
    <property type="match status" value="1"/>
</dbReference>
<dbReference type="Pfam" id="PF01479">
    <property type="entry name" value="S4"/>
    <property type="match status" value="1"/>
</dbReference>
<dbReference type="InterPro" id="IPR020103">
    <property type="entry name" value="PsdUridine_synth_cat_dom_sf"/>
</dbReference>
<reference evidence="9 10" key="1">
    <citation type="submission" date="2021-03" db="EMBL/GenBank/DDBJ databases">
        <title>Oceanisphaera sp. nov., isolated from the intestine.</title>
        <authorList>
            <person name="Zhao L.-H."/>
            <person name="Shi L.-F."/>
        </authorList>
    </citation>
    <scope>NUCLEOTIDE SEQUENCE [LARGE SCALE GENOMIC DNA]</scope>
    <source>
        <strain evidence="9 10">DM8</strain>
    </source>
</reference>
<dbReference type="InterPro" id="IPR018496">
    <property type="entry name" value="PsdUridine_synth_RsuA/RluB_CS"/>
</dbReference>
<dbReference type="Pfam" id="PF00849">
    <property type="entry name" value="PseudoU_synth_2"/>
    <property type="match status" value="1"/>
</dbReference>
<feature type="domain" description="RNA-binding S4" evidence="8">
    <location>
        <begin position="1"/>
        <end position="60"/>
    </location>
</feature>
<dbReference type="InterPro" id="IPR002942">
    <property type="entry name" value="S4_RNA-bd"/>
</dbReference>
<accession>A0ABS3NH01</accession>
<keyword evidence="10" id="KW-1185">Reference proteome</keyword>
<keyword evidence="3 7" id="KW-0413">Isomerase</keyword>
<evidence type="ECO:0000256" key="2">
    <source>
        <dbReference type="ARBA" id="ARBA00022884"/>
    </source>
</evidence>
<dbReference type="RefSeq" id="WP_208005535.1">
    <property type="nucleotide sequence ID" value="NZ_JAGDFX010000008.1"/>
</dbReference>
<comment type="function">
    <text evidence="5">Responsible for synthesis of pseudouridine from uracil-516 in 16S ribosomal RNA.</text>
</comment>
<dbReference type="CDD" id="cd02553">
    <property type="entry name" value="PseudoU_synth_RsuA"/>
    <property type="match status" value="1"/>
</dbReference>
<dbReference type="NCBIfam" id="TIGR00093">
    <property type="entry name" value="pseudouridine synthase"/>
    <property type="match status" value="1"/>
</dbReference>
<evidence type="ECO:0000313" key="10">
    <source>
        <dbReference type="Proteomes" id="UP000664882"/>
    </source>
</evidence>
<evidence type="ECO:0000256" key="6">
    <source>
        <dbReference type="PROSITE-ProRule" id="PRU00182"/>
    </source>
</evidence>
<dbReference type="PANTHER" id="PTHR47683:SF4">
    <property type="entry name" value="PSEUDOURIDINE SYNTHASE"/>
    <property type="match status" value="1"/>
</dbReference>
<dbReference type="SUPFAM" id="SSF55174">
    <property type="entry name" value="Alpha-L RNA-binding motif"/>
    <property type="match status" value="1"/>
</dbReference>
<dbReference type="InterPro" id="IPR050343">
    <property type="entry name" value="RsuA_PseudoU_synthase"/>
</dbReference>
<evidence type="ECO:0000256" key="4">
    <source>
        <dbReference type="ARBA" id="ARBA00036749"/>
    </source>
</evidence>
<dbReference type="PANTHER" id="PTHR47683">
    <property type="entry name" value="PSEUDOURIDINE SYNTHASE FAMILY PROTEIN-RELATED"/>
    <property type="match status" value="1"/>
</dbReference>
<comment type="similarity">
    <text evidence="1 7">Belongs to the pseudouridine synthase RsuA family.</text>
</comment>
<dbReference type="InterPro" id="IPR036986">
    <property type="entry name" value="S4_RNA-bd_sf"/>
</dbReference>
<dbReference type="SUPFAM" id="SSF55120">
    <property type="entry name" value="Pseudouridine synthase"/>
    <property type="match status" value="1"/>
</dbReference>
<sequence>MRLDKFICRSTALDRTQARATITAGQVYVNNIVITDIAKQVHENNQITLEGQPLVARPARYLMFNKPAGTLCSHKDGAYPSIFNWLTMDESAELHLVGRLDADTTGLVLLTDDGHWSYQLTHPNYGCSKTYRVQLRDPLAANTAQVFSQGLTLQGETKLTLPAQLQQVGAKEVRLTITEGRFHQVKRMFAAVGNKVVSLHREQIGKICLDVPVGKWRYLTQDEINNDSVKL</sequence>
<dbReference type="Proteomes" id="UP000664882">
    <property type="component" value="Unassembled WGS sequence"/>
</dbReference>
<dbReference type="CDD" id="cd00165">
    <property type="entry name" value="S4"/>
    <property type="match status" value="1"/>
</dbReference>
<comment type="catalytic activity">
    <reaction evidence="4">
        <text>uridine(516) in 16S rRNA = pseudouridine(516) in 16S rRNA</text>
        <dbReference type="Rhea" id="RHEA:38867"/>
        <dbReference type="Rhea" id="RHEA-COMP:10089"/>
        <dbReference type="Rhea" id="RHEA-COMP:10090"/>
        <dbReference type="ChEBI" id="CHEBI:65314"/>
        <dbReference type="ChEBI" id="CHEBI:65315"/>
        <dbReference type="EC" id="5.4.99.19"/>
    </reaction>
</comment>
<evidence type="ECO:0000259" key="8">
    <source>
        <dbReference type="SMART" id="SM00363"/>
    </source>
</evidence>
<dbReference type="InterPro" id="IPR006145">
    <property type="entry name" value="PsdUridine_synth_RsuA/RluA"/>
</dbReference>
<dbReference type="PROSITE" id="PS50889">
    <property type="entry name" value="S4"/>
    <property type="match status" value="1"/>
</dbReference>
<dbReference type="Gene3D" id="3.30.70.1560">
    <property type="entry name" value="Alpha-L RNA-binding motif"/>
    <property type="match status" value="1"/>
</dbReference>
<evidence type="ECO:0000313" key="9">
    <source>
        <dbReference type="EMBL" id="MBO1519663.1"/>
    </source>
</evidence>
<proteinExistence type="inferred from homology"/>
<dbReference type="EMBL" id="JAGDFX010000008">
    <property type="protein sequence ID" value="MBO1519663.1"/>
    <property type="molecule type" value="Genomic_DNA"/>
</dbReference>
<gene>
    <name evidence="9" type="ORF">J3U76_08490</name>
</gene>
<protein>
    <recommendedName>
        <fullName evidence="7">Pseudouridine synthase</fullName>
        <ecNumber evidence="7">5.4.99.-</ecNumber>
    </recommendedName>
</protein>
<dbReference type="Gene3D" id="3.30.70.580">
    <property type="entry name" value="Pseudouridine synthase I, catalytic domain, N-terminal subdomain"/>
    <property type="match status" value="1"/>
</dbReference>